<dbReference type="InterPro" id="IPR037165">
    <property type="entry name" value="AldOxase/xan_DH_Mopterin-bd_sf"/>
</dbReference>
<organism evidence="4 5">
    <name type="scientific">Ancylobacter mangrovi</name>
    <dbReference type="NCBI Taxonomy" id="2972472"/>
    <lineage>
        <taxon>Bacteria</taxon>
        <taxon>Pseudomonadati</taxon>
        <taxon>Pseudomonadota</taxon>
        <taxon>Alphaproteobacteria</taxon>
        <taxon>Hyphomicrobiales</taxon>
        <taxon>Xanthobacteraceae</taxon>
        <taxon>Ancylobacter</taxon>
    </lineage>
</organism>
<dbReference type="GO" id="GO:0005506">
    <property type="term" value="F:iron ion binding"/>
    <property type="evidence" value="ECO:0007669"/>
    <property type="project" value="InterPro"/>
</dbReference>
<dbReference type="GO" id="GO:0016491">
    <property type="term" value="F:oxidoreductase activity"/>
    <property type="evidence" value="ECO:0007669"/>
    <property type="project" value="UniProtKB-KW"/>
</dbReference>
<dbReference type="PANTHER" id="PTHR11908:SF132">
    <property type="entry name" value="ALDEHYDE OXIDASE 1-RELATED"/>
    <property type="match status" value="1"/>
</dbReference>
<keyword evidence="5" id="KW-1185">Reference proteome</keyword>
<protein>
    <submittedName>
        <fullName evidence="4">Xanthine dehydrogenase family protein molybdopterin-binding subunit</fullName>
    </submittedName>
</protein>
<comment type="caution">
    <text evidence="4">The sequence shown here is derived from an EMBL/GenBank/DDBJ whole genome shotgun (WGS) entry which is preliminary data.</text>
</comment>
<dbReference type="SUPFAM" id="SSF56003">
    <property type="entry name" value="Molybdenum cofactor-binding domain"/>
    <property type="match status" value="1"/>
</dbReference>
<keyword evidence="1" id="KW-0500">Molybdenum</keyword>
<reference evidence="4" key="1">
    <citation type="submission" date="2022-08" db="EMBL/GenBank/DDBJ databases">
        <authorList>
            <person name="Li F."/>
        </authorList>
    </citation>
    <scope>NUCLEOTIDE SEQUENCE</scope>
    <source>
        <strain evidence="4">MQZ15Z-1</strain>
    </source>
</reference>
<dbReference type="SMART" id="SM01008">
    <property type="entry name" value="Ald_Xan_dh_C"/>
    <property type="match status" value="1"/>
</dbReference>
<dbReference type="InterPro" id="IPR016208">
    <property type="entry name" value="Ald_Oxase/xanthine_DH-like"/>
</dbReference>
<dbReference type="SUPFAM" id="SSF54665">
    <property type="entry name" value="CO dehydrogenase molybdoprotein N-domain-like"/>
    <property type="match status" value="1"/>
</dbReference>
<name>A0A9X2T3G2_9HYPH</name>
<dbReference type="PANTHER" id="PTHR11908">
    <property type="entry name" value="XANTHINE DEHYDROGENASE"/>
    <property type="match status" value="1"/>
</dbReference>
<accession>A0A9X2T3G2</accession>
<evidence type="ECO:0000256" key="1">
    <source>
        <dbReference type="ARBA" id="ARBA00022505"/>
    </source>
</evidence>
<evidence type="ECO:0000256" key="2">
    <source>
        <dbReference type="ARBA" id="ARBA00023002"/>
    </source>
</evidence>
<dbReference type="InterPro" id="IPR036856">
    <property type="entry name" value="Ald_Oxase/Xan_DH_a/b_sf"/>
</dbReference>
<evidence type="ECO:0000313" key="5">
    <source>
        <dbReference type="Proteomes" id="UP001151088"/>
    </source>
</evidence>
<gene>
    <name evidence="4" type="ORF">NVS89_19615</name>
</gene>
<dbReference type="InterPro" id="IPR000674">
    <property type="entry name" value="Ald_Oxase/Xan_DH_a/b"/>
</dbReference>
<dbReference type="Pfam" id="PF01315">
    <property type="entry name" value="Ald_Xan_dh_C"/>
    <property type="match status" value="1"/>
</dbReference>
<dbReference type="Pfam" id="PF02738">
    <property type="entry name" value="MoCoBD_1"/>
    <property type="match status" value="1"/>
</dbReference>
<dbReference type="Pfam" id="PF20256">
    <property type="entry name" value="MoCoBD_2"/>
    <property type="match status" value="1"/>
</dbReference>
<dbReference type="Proteomes" id="UP001151088">
    <property type="component" value="Unassembled WGS sequence"/>
</dbReference>
<dbReference type="Gene3D" id="3.30.365.10">
    <property type="entry name" value="Aldehyde oxidase/xanthine dehydrogenase, molybdopterin binding domain"/>
    <property type="match status" value="4"/>
</dbReference>
<dbReference type="RefSeq" id="WP_258734459.1">
    <property type="nucleotide sequence ID" value="NZ_JANTHZ010000011.1"/>
</dbReference>
<proteinExistence type="predicted"/>
<keyword evidence="2" id="KW-0560">Oxidoreductase</keyword>
<evidence type="ECO:0000313" key="4">
    <source>
        <dbReference type="EMBL" id="MCS0497300.1"/>
    </source>
</evidence>
<dbReference type="InterPro" id="IPR008274">
    <property type="entry name" value="AldOxase/xan_DH_MoCoBD1"/>
</dbReference>
<dbReference type="Gene3D" id="3.90.1170.50">
    <property type="entry name" value="Aldehyde oxidase/xanthine dehydrogenase, a/b hammerhead"/>
    <property type="match status" value="1"/>
</dbReference>
<dbReference type="AlphaFoldDB" id="A0A9X2T3G2"/>
<feature type="domain" description="Aldehyde oxidase/xanthine dehydrogenase a/b hammerhead" evidence="3">
    <location>
        <begin position="33"/>
        <end position="142"/>
    </location>
</feature>
<sequence length="789" mass="84242">MGVGSEVSKVRDVPQGRGIGARLARKEDERFLHGRGRYIADLRFANLREVAFVRSPVAHARLTRVHVPEHLRASVFLASDLSDVSPIRAVSPLPGFFPTEQPPLVVDRIRQVGELVAMCVADTRAEAEDIAAQVRLDYEELPAVVDMLEAQQPGAAQVHDGMANNVYVRVAFEGDMADIAANAPVRVRRQVRTSRQVMSPIECRGFVAEWDTRTSQLVLHGATQFPHVVRNGLARVLGIPELQIRVISPDVGGGFGYKAILGAEEVCLSWLAMRCGHPVRWLEDRREQLVANANCREHAYDMTAYADAEGRLLGFEAECAVDTGAYSAYPFTSAIEASQVSAILPGPYHIPAYRCSTAAIATNKCPNLPYRGVARPGCCFAMEVMIDAVARTVGRTPEAVRYANLVRPEQMPYDNASDKHFDSGDYPALLRMALEAIDVEAVRARQAAGEPDGRRIGIGMAIFSEQTAHGMTADGTRRTLYEQAFARITPDGRLEVRVGIQTIGQGLETTLAQVACSYLGIDPDRVQVKLGDTELSPYSSGAWGSRGMVWVGGAVAAACDDLASRVMAIGAALLQTTPDQVTLAEGRVASAAGSVSLEDIARAYYLAPADLPPDIDHHGLEVTSGHAPACLTGIHTGSAHACVVAVDPQTGQVEILDYVVSEDAGVVVNPMVVDGQIIGGTAQGIGTALFEEMPFSPEGQPLATTLADYLLPGSAEVPNVRVLHMETPSPYTSFGQKGVGEGGAIGPGGAIANAVNDALAPLGVEMLKLPMTPRRIVEALAAARRGDAR</sequence>
<dbReference type="EMBL" id="JANTHZ010000011">
    <property type="protein sequence ID" value="MCS0497300.1"/>
    <property type="molecule type" value="Genomic_DNA"/>
</dbReference>
<evidence type="ECO:0000259" key="3">
    <source>
        <dbReference type="SMART" id="SM01008"/>
    </source>
</evidence>
<dbReference type="InterPro" id="IPR046867">
    <property type="entry name" value="AldOxase/xan_DH_MoCoBD2"/>
</dbReference>